<dbReference type="GO" id="GO:0046872">
    <property type="term" value="F:metal ion binding"/>
    <property type="evidence" value="ECO:0007669"/>
    <property type="project" value="UniProtKB-KW"/>
</dbReference>
<dbReference type="Pfam" id="PF00890">
    <property type="entry name" value="FAD_binding_2"/>
    <property type="match status" value="2"/>
</dbReference>
<dbReference type="PROSITE" id="PS00191">
    <property type="entry name" value="CYTOCHROME_B5_1"/>
    <property type="match status" value="3"/>
</dbReference>
<dbReference type="PANTHER" id="PTHR43400">
    <property type="entry name" value="FUMARATE REDUCTASE"/>
    <property type="match status" value="1"/>
</dbReference>
<evidence type="ECO:0000256" key="2">
    <source>
        <dbReference type="ARBA" id="ARBA00022617"/>
    </source>
</evidence>
<dbReference type="InterPro" id="IPR036188">
    <property type="entry name" value="FAD/NAD-bd_sf"/>
</dbReference>
<dbReference type="GO" id="GO:0016491">
    <property type="term" value="F:oxidoreductase activity"/>
    <property type="evidence" value="ECO:0007669"/>
    <property type="project" value="UniProtKB-KW"/>
</dbReference>
<dbReference type="InterPro" id="IPR010960">
    <property type="entry name" value="Flavocytochrome_c"/>
</dbReference>
<organism evidence="11">
    <name type="scientific">Perkinsus marinus (strain ATCC 50983 / TXsc)</name>
    <dbReference type="NCBI Taxonomy" id="423536"/>
    <lineage>
        <taxon>Eukaryota</taxon>
        <taxon>Sar</taxon>
        <taxon>Alveolata</taxon>
        <taxon>Perkinsozoa</taxon>
        <taxon>Perkinsea</taxon>
        <taxon>Perkinsida</taxon>
        <taxon>Perkinsidae</taxon>
        <taxon>Perkinsus</taxon>
    </lineage>
</organism>
<keyword evidence="5" id="KW-0274">FAD</keyword>
<dbReference type="NCBIfam" id="TIGR01813">
    <property type="entry name" value="flavo_cyto_c"/>
    <property type="match status" value="2"/>
</dbReference>
<dbReference type="InterPro" id="IPR034804">
    <property type="entry name" value="SQR/QFR_C/D"/>
</dbReference>
<dbReference type="Gene3D" id="3.10.120.10">
    <property type="entry name" value="Cytochrome b5-like heme/steroid binding domain"/>
    <property type="match status" value="3"/>
</dbReference>
<evidence type="ECO:0000256" key="3">
    <source>
        <dbReference type="ARBA" id="ARBA00022630"/>
    </source>
</evidence>
<feature type="transmembrane region" description="Helical" evidence="8">
    <location>
        <begin position="1329"/>
        <end position="1348"/>
    </location>
</feature>
<comment type="cofactor">
    <cofactor evidence="1">
        <name>FAD</name>
        <dbReference type="ChEBI" id="CHEBI:57692"/>
    </cofactor>
</comment>
<keyword evidence="8" id="KW-0812">Transmembrane</keyword>
<feature type="transmembrane region" description="Helical" evidence="8">
    <location>
        <begin position="1446"/>
        <end position="1468"/>
    </location>
</feature>
<dbReference type="Pfam" id="PF00173">
    <property type="entry name" value="Cyt-b5"/>
    <property type="match status" value="3"/>
</dbReference>
<evidence type="ECO:0000313" key="10">
    <source>
        <dbReference type="EMBL" id="EER06599.1"/>
    </source>
</evidence>
<dbReference type="GO" id="GO:0010181">
    <property type="term" value="F:FMN binding"/>
    <property type="evidence" value="ECO:0007669"/>
    <property type="project" value="InterPro"/>
</dbReference>
<feature type="domain" description="Cytochrome b5 heme-binding" evidence="9">
    <location>
        <begin position="1204"/>
        <end position="1280"/>
    </location>
</feature>
<dbReference type="Gene3D" id="1.20.1300.10">
    <property type="entry name" value="Fumarate reductase/succinate dehydrogenase, transmembrane subunit"/>
    <property type="match status" value="1"/>
</dbReference>
<dbReference type="OMA" id="TSESDCW"/>
<evidence type="ECO:0000313" key="11">
    <source>
        <dbReference type="Proteomes" id="UP000007800"/>
    </source>
</evidence>
<keyword evidence="3" id="KW-0285">Flavoprotein</keyword>
<accession>C5L9K6</accession>
<feature type="transmembrane region" description="Helical" evidence="8">
    <location>
        <begin position="1511"/>
        <end position="1529"/>
    </location>
</feature>
<dbReference type="InterPro" id="IPR018506">
    <property type="entry name" value="Cyt_B5_heme-BS"/>
</dbReference>
<dbReference type="OrthoDB" id="10254877at2759"/>
<dbReference type="PROSITE" id="PS50255">
    <property type="entry name" value="CYTOCHROME_B5_2"/>
    <property type="match status" value="3"/>
</dbReference>
<dbReference type="SUPFAM" id="SSF81343">
    <property type="entry name" value="Fumarate reductase respiratory complex transmembrane subunits"/>
    <property type="match status" value="1"/>
</dbReference>
<keyword evidence="8" id="KW-0472">Membrane</keyword>
<evidence type="ECO:0000256" key="8">
    <source>
        <dbReference type="SAM" id="Phobius"/>
    </source>
</evidence>
<keyword evidence="8" id="KW-1133">Transmembrane helix</keyword>
<dbReference type="InterPro" id="IPR027477">
    <property type="entry name" value="Succ_DH/fumarate_Rdtase_cat_sf"/>
</dbReference>
<dbReference type="RefSeq" id="XP_002774783.1">
    <property type="nucleotide sequence ID" value="XM_002774737.1"/>
</dbReference>
<evidence type="ECO:0000256" key="1">
    <source>
        <dbReference type="ARBA" id="ARBA00001974"/>
    </source>
</evidence>
<evidence type="ECO:0000256" key="4">
    <source>
        <dbReference type="ARBA" id="ARBA00022723"/>
    </source>
</evidence>
<dbReference type="InterPro" id="IPR003953">
    <property type="entry name" value="FAD-dep_OxRdtase_2_FAD-bd"/>
</dbReference>
<feature type="transmembrane region" description="Helical" evidence="8">
    <location>
        <begin position="1556"/>
        <end position="1575"/>
    </location>
</feature>
<keyword evidence="7" id="KW-0408">Iron</keyword>
<keyword evidence="2" id="KW-0349">Heme</keyword>
<feature type="domain" description="Cytochrome b5 heme-binding" evidence="9">
    <location>
        <begin position="1010"/>
        <end position="1086"/>
    </location>
</feature>
<dbReference type="InterPro" id="IPR036400">
    <property type="entry name" value="Cyt_B5-like_heme/steroid_sf"/>
</dbReference>
<dbReference type="Gene3D" id="3.50.50.60">
    <property type="entry name" value="FAD/NAD(P)-binding domain"/>
    <property type="match status" value="2"/>
</dbReference>
<dbReference type="PANTHER" id="PTHR43400:SF1">
    <property type="entry name" value="FUMARATE REDUCTASE"/>
    <property type="match status" value="1"/>
</dbReference>
<feature type="domain" description="Cytochrome b5 heme-binding" evidence="9">
    <location>
        <begin position="1109"/>
        <end position="1185"/>
    </location>
</feature>
<gene>
    <name evidence="10" type="ORF">Pmar_PMAR022656</name>
</gene>
<dbReference type="SUPFAM" id="SSF56425">
    <property type="entry name" value="Succinate dehydrogenase/fumarate reductase flavoprotein, catalytic domain"/>
    <property type="match status" value="2"/>
</dbReference>
<dbReference type="SUPFAM" id="SSF55856">
    <property type="entry name" value="Cytochrome b5-like heme/steroid binding domain"/>
    <property type="match status" value="3"/>
</dbReference>
<reference evidence="10 11" key="1">
    <citation type="submission" date="2008-07" db="EMBL/GenBank/DDBJ databases">
        <authorList>
            <person name="El-Sayed N."/>
            <person name="Caler E."/>
            <person name="Inman J."/>
            <person name="Amedeo P."/>
            <person name="Hass B."/>
            <person name="Wortman J."/>
        </authorList>
    </citation>
    <scope>NUCLEOTIDE SEQUENCE [LARGE SCALE GENOMIC DNA]</scope>
    <source>
        <strain evidence="11">ATCC 50983 / TXsc</strain>
    </source>
</reference>
<evidence type="ECO:0000256" key="6">
    <source>
        <dbReference type="ARBA" id="ARBA00023002"/>
    </source>
</evidence>
<evidence type="ECO:0000259" key="9">
    <source>
        <dbReference type="PROSITE" id="PS50255"/>
    </source>
</evidence>
<dbReference type="Proteomes" id="UP000007800">
    <property type="component" value="Unassembled WGS sequence"/>
</dbReference>
<dbReference type="GO" id="GO:0016020">
    <property type="term" value="C:membrane"/>
    <property type="evidence" value="ECO:0007669"/>
    <property type="project" value="InterPro"/>
</dbReference>
<dbReference type="InParanoid" id="C5L9K6"/>
<dbReference type="InterPro" id="IPR001199">
    <property type="entry name" value="Cyt_B5-like_heme/steroid-bd"/>
</dbReference>
<feature type="transmembrane region" description="Helical" evidence="8">
    <location>
        <begin position="1369"/>
        <end position="1396"/>
    </location>
</feature>
<dbReference type="Gene3D" id="3.90.700.10">
    <property type="entry name" value="Succinate dehydrogenase/fumarate reductase flavoprotein, catalytic domain"/>
    <property type="match status" value="2"/>
</dbReference>
<proteinExistence type="predicted"/>
<feature type="transmembrane region" description="Helical" evidence="8">
    <location>
        <begin position="1416"/>
        <end position="1434"/>
    </location>
</feature>
<evidence type="ECO:0000256" key="7">
    <source>
        <dbReference type="ARBA" id="ARBA00023004"/>
    </source>
</evidence>
<protein>
    <submittedName>
        <fullName evidence="10">Succinate dehydrogenase, putative</fullName>
    </submittedName>
</protein>
<dbReference type="EMBL" id="GG680505">
    <property type="protein sequence ID" value="EER06599.1"/>
    <property type="molecule type" value="Genomic_DNA"/>
</dbReference>
<dbReference type="GO" id="GO:0020037">
    <property type="term" value="F:heme binding"/>
    <property type="evidence" value="ECO:0007669"/>
    <property type="project" value="InterPro"/>
</dbReference>
<evidence type="ECO:0000256" key="5">
    <source>
        <dbReference type="ARBA" id="ARBA00022827"/>
    </source>
</evidence>
<keyword evidence="11" id="KW-1185">Reference proteome</keyword>
<name>C5L9K6_PERM5</name>
<keyword evidence="4" id="KW-0479">Metal-binding</keyword>
<keyword evidence="6" id="KW-0560">Oxidoreductase</keyword>
<sequence length="1597" mass="172791">MASPSQVIVVGGGLAGFSAANTVLENGGNVLLIDKSAFCGGNSSKATSGINGSCTRTQKKLGVEDSNELFESDCMKGGSKSPELIKTMVEHSGNSVNWLMDNFDLDLSLLARLGGHSAERTHRGKERFPGMTITYAQIQMAEAISKAQPSRCQIINKARATDLIKNEKGEVVGVEYTTKDGQTHKVYGPVILATGGFGADFSKDGLLAKYRPDLLKLSTTNGEHCTGDGIKMGMAAGADTVDLEWVQVHPTGLVNPKDPDCKVKFLAAEALRGVGGLLLDADGKRFSNELGRRDYVSNRMFANKGPFRLVLNSAAANDIHWHVEHYEGRGVMKHFKSGYDLAKEMGIAPSTLEQTFKSYIEVGDKQTADPNNGPYDAYPSGKTWDEWGKKFFKNYNYKMDDEFDVAIVTPLVHYCMGGLKIDTTGRVLDTEGKPIRGLYAAGELMGGVHGNNRLGGNSLLDCVVFGRLTGKDAAKTFLPAHEHIPLKDLAEGRTEASKRAIVVGGGLAGFSAANTVLEHGGEVLLLDKSAFCGGNSSKATSGINGSCTRTQKKLGVEDSNELFESDCMKGGSKSPELIKTMVEHSGESVDWLVDNFDLDLSLLARLGGHSAERTHRGKERFPGMTITYAEIQMAEAISKAHPDKCQIINKARVTDLICNGDGEVVGVHYEKAGKGYSVFGPVILASGGFGADFSKDGLLAKYRPDLLKLSTTNGEHCTGDGIKMGMAVGADTVDLEWVQVHPTGLVNPKDPDCKVKFLAAEALRGVGGLLLDADGKRFSNELGRRDYVSNKMFANKGPFRLVLNSAAANDIHWHVEHYEGRGVMKHFKSGYDLAKEMGIAPSTLEQTFKSYIEVGDKQTADPSNGPYDAYPSGKTWDEWGKKFFKNYNYKMDDEFDVAIVTPLVHYCMGGLKIDTTGRVLDTEGKPIRGLYAAGELMGGVHGNNRLGGNSLLDCVVFGRLTGKDLCDNVLGLNTKLSLKDLKAAPAVEKAAPVAATPAAAAAPAAAAPASNGYTLEEVAKHNTESDCWVVLNGDVLDVTGFLPEHPGGKLAIMTFAGKDASKEFNMIHPADVVQKYVPDAILGPVVEASAAPAPVAAAAAPVAAPAAATNGYTLEEVAKHNTESDCWVVLNGQVLDVTDFLPEHPGGKLAIMTFAGKDASKEFNMIHPADVVEKYVPESILGPVVEASAAAAAPVAAPAAAAPANGITMEEVAKHTSESDCWVVVNGQVLDVTNFLPEHPGGKLAIMTFAGKDASKEFNMIHPADVIEKYASDAVLGPLVEASAAAPAGASNNLAQPLLSDYSAKATPAQWWGEERNTSDLHGPLGPSVWSYCAALCYFIWMFVLETLKTIFTVKNWKNISDKSGLTRSAIFMMVFVTIHALGNIHLFFGAIHFNAYAYFLNHPCPWSTLLLPVEIYLLACGLLHVTVATVRTFKFKSMNSSIDQLWLFLTGSVLFVFLVVHLIQFRFVSEAAAPQYYFRTKWMYPFYCSGDDTSCELVHFKDLYKMEMKYFESFGWVLFYEAGVIAFWSHMKEGIRKVIAAYAGIPRKYKSQAQFFGQLMAWVLGLLYFSYPLFSYFAPIKDWAKYDAAMPRPVEM</sequence>
<dbReference type="InterPro" id="IPR050315">
    <property type="entry name" value="FAD-oxidoreductase_2"/>
</dbReference>
<dbReference type="SUPFAM" id="SSF51905">
    <property type="entry name" value="FAD/NAD(P)-binding domain"/>
    <property type="match status" value="2"/>
</dbReference>
<dbReference type="SMART" id="SM01117">
    <property type="entry name" value="Cyt-b5"/>
    <property type="match status" value="3"/>
</dbReference>
<dbReference type="GeneID" id="9055932"/>